<evidence type="ECO:0000313" key="3">
    <source>
        <dbReference type="Proteomes" id="UP001621418"/>
    </source>
</evidence>
<keyword evidence="3" id="KW-1185">Reference proteome</keyword>
<dbReference type="EMBL" id="CP109527">
    <property type="protein sequence ID" value="WTY38207.1"/>
    <property type="molecule type" value="Genomic_DNA"/>
</dbReference>
<dbReference type="Gene3D" id="3.40.50.1820">
    <property type="entry name" value="alpha/beta hydrolase"/>
    <property type="match status" value="1"/>
</dbReference>
<feature type="region of interest" description="Disordered" evidence="1">
    <location>
        <begin position="194"/>
        <end position="214"/>
    </location>
</feature>
<name>A0ABZ1NEK2_9NOCA</name>
<gene>
    <name evidence="2" type="ORF">OG308_10385</name>
</gene>
<organism evidence="2 3">
    <name type="scientific">Nocardia salmonicida</name>
    <dbReference type="NCBI Taxonomy" id="53431"/>
    <lineage>
        <taxon>Bacteria</taxon>
        <taxon>Bacillati</taxon>
        <taxon>Actinomycetota</taxon>
        <taxon>Actinomycetes</taxon>
        <taxon>Mycobacteriales</taxon>
        <taxon>Nocardiaceae</taxon>
        <taxon>Nocardia</taxon>
    </lineage>
</organism>
<dbReference type="RefSeq" id="WP_405150120.1">
    <property type="nucleotide sequence ID" value="NZ_CP109527.1"/>
</dbReference>
<dbReference type="InterPro" id="IPR010662">
    <property type="entry name" value="RBBP9/YdeN"/>
</dbReference>
<dbReference type="SUPFAM" id="SSF53474">
    <property type="entry name" value="alpha/beta-Hydrolases"/>
    <property type="match status" value="1"/>
</dbReference>
<proteinExistence type="predicted"/>
<dbReference type="InterPro" id="IPR029058">
    <property type="entry name" value="AB_hydrolase_fold"/>
</dbReference>
<reference evidence="2 3" key="1">
    <citation type="submission" date="2022-10" db="EMBL/GenBank/DDBJ databases">
        <title>The complete genomes of actinobacterial strains from the NBC collection.</title>
        <authorList>
            <person name="Joergensen T.S."/>
            <person name="Alvarez Arevalo M."/>
            <person name="Sterndorff E.B."/>
            <person name="Faurdal D."/>
            <person name="Vuksanovic O."/>
            <person name="Mourched A.-S."/>
            <person name="Charusanti P."/>
            <person name="Shaw S."/>
            <person name="Blin K."/>
            <person name="Weber T."/>
        </authorList>
    </citation>
    <scope>NUCLEOTIDE SEQUENCE [LARGE SCALE GENOMIC DNA]</scope>
    <source>
        <strain evidence="2 3">NBC_01413</strain>
    </source>
</reference>
<dbReference type="Pfam" id="PF06821">
    <property type="entry name" value="Ser_hydrolase"/>
    <property type="match status" value="1"/>
</dbReference>
<protein>
    <submittedName>
        <fullName evidence="2">Alpha/beta fold hydrolase</fullName>
    </submittedName>
</protein>
<evidence type="ECO:0000256" key="1">
    <source>
        <dbReference type="SAM" id="MobiDB-lite"/>
    </source>
</evidence>
<accession>A0ABZ1NEK2</accession>
<dbReference type="Proteomes" id="UP001621418">
    <property type="component" value="Chromosome"/>
</dbReference>
<keyword evidence="2" id="KW-0378">Hydrolase</keyword>
<sequence>MNALPEPTVVIVPGLRDHVADHWQSLLADTLWKVAIVPPLERDGLSLAARVAALDAALADIDGPVVLVAHSAGVLITVHWAQQSDRPVRGALLATPPDFETPLPQGYPTAEELTANGWTPIPRSRLPFPSIVASSSTDPLATARRVAGMAEVWGSRLVDLGDVGHLNPASGYGPWPRAQELLDELLDAPLSVRRTCAPSSSEQPVTAAPLTRGR</sequence>
<evidence type="ECO:0000313" key="2">
    <source>
        <dbReference type="EMBL" id="WTY38207.1"/>
    </source>
</evidence>
<dbReference type="GO" id="GO:0016787">
    <property type="term" value="F:hydrolase activity"/>
    <property type="evidence" value="ECO:0007669"/>
    <property type="project" value="UniProtKB-KW"/>
</dbReference>